<gene>
    <name evidence="1" type="ORF">MNODULE_14500</name>
</gene>
<dbReference type="AlphaFoldDB" id="A0A7X6DRC1"/>
<organism evidence="1 2">
    <name type="scientific">Candidatus Manganitrophus noduliformans</name>
    <dbReference type="NCBI Taxonomy" id="2606439"/>
    <lineage>
        <taxon>Bacteria</taxon>
        <taxon>Pseudomonadati</taxon>
        <taxon>Nitrospirota</taxon>
        <taxon>Nitrospiria</taxon>
        <taxon>Candidatus Troglogloeales</taxon>
        <taxon>Candidatus Manganitrophaceae</taxon>
        <taxon>Candidatus Manganitrophus</taxon>
    </lineage>
</organism>
<evidence type="ECO:0000313" key="2">
    <source>
        <dbReference type="Proteomes" id="UP000534783"/>
    </source>
</evidence>
<accession>A0A7X6DRC1</accession>
<comment type="caution">
    <text evidence="1">The sequence shown here is derived from an EMBL/GenBank/DDBJ whole genome shotgun (WGS) entry which is preliminary data.</text>
</comment>
<dbReference type="Proteomes" id="UP000534783">
    <property type="component" value="Unassembled WGS sequence"/>
</dbReference>
<reference evidence="1 2" key="1">
    <citation type="journal article" date="2020" name="Nature">
        <title>Bacterial chemolithoautotrophy via manganese oxidation.</title>
        <authorList>
            <person name="Yu H."/>
            <person name="Leadbetter J.R."/>
        </authorList>
    </citation>
    <scope>NUCLEOTIDE SEQUENCE [LARGE SCALE GENOMIC DNA]</scope>
    <source>
        <strain evidence="1 2">Mn-1</strain>
    </source>
</reference>
<keyword evidence="2" id="KW-1185">Reference proteome</keyword>
<dbReference type="EMBL" id="VTOW01000002">
    <property type="protein sequence ID" value="NKE71956.1"/>
    <property type="molecule type" value="Genomic_DNA"/>
</dbReference>
<sequence>MIVPLSALYEPADSARIYFVILDREISLPPDGAASSWNSTQIGIWASKGQVIAVRNSRFIPGIDTAAVEVVSFHQAYLVKPDLSDLILYQRKTKNGILISALEKRALSMVVKRAGEAIPLPESAPFDRTAERLMEGRMTLQQLTTGRSGNIIVDPREETTDKTGLIELVIVPRGVLFRTLNRQPVENRYIS</sequence>
<evidence type="ECO:0000313" key="1">
    <source>
        <dbReference type="EMBL" id="NKE71956.1"/>
    </source>
</evidence>
<protein>
    <submittedName>
        <fullName evidence="1">Uncharacterized protein</fullName>
    </submittedName>
</protein>
<name>A0A7X6DRC1_9BACT</name>
<dbReference type="RefSeq" id="WP_168061057.1">
    <property type="nucleotide sequence ID" value="NZ_VTOW01000002.1"/>
</dbReference>
<proteinExistence type="predicted"/>